<feature type="region of interest" description="Disordered" evidence="1">
    <location>
        <begin position="267"/>
        <end position="288"/>
    </location>
</feature>
<protein>
    <submittedName>
        <fullName evidence="2">Uncharacterized protein</fullName>
    </submittedName>
</protein>
<organism evidence="2 3">
    <name type="scientific">Microbacterium amylolyticum</name>
    <dbReference type="NCBI Taxonomy" id="936337"/>
    <lineage>
        <taxon>Bacteria</taxon>
        <taxon>Bacillati</taxon>
        <taxon>Actinomycetota</taxon>
        <taxon>Actinomycetes</taxon>
        <taxon>Micrococcales</taxon>
        <taxon>Microbacteriaceae</taxon>
        <taxon>Microbacterium</taxon>
    </lineage>
</organism>
<name>A0ABS4ZDW0_9MICO</name>
<dbReference type="RefSeq" id="WP_165132715.1">
    <property type="nucleotide sequence ID" value="NZ_CP049253.1"/>
</dbReference>
<sequence length="431" mass="46123">MTTATRSQHGDPLTSVVHRVRRLGAGEAPFACTRAVVDSAGPVLLVDAAELRRWQGWQMGTAQHVLAPLDVVRRVDGHDVIVSDVAESLTTMCGRRDSARSGWSRGEVVTIAVSLLRGIVELEDARVGADATGEWWLTTERRPIFVLSEQGEAARASARVIISRTIDACDDRVLARHADTITEALERPQLLSRRLDDIEGSLFEAAAPQPLAEHAPARDVTAPRQIDLEEEPAASHFVRDLLERHVDGRIADLYAETVAMIVRAVPGRSAKRPRKQATTNPSDQKPAKRAPLIVAAVAGAAVLAGGLLWPTGPSSARASPEIAAPRDVVAEPAASSVTGAAAAVDEDALGGAERLLLSWDACPTTCETLFVDDTPIPRSGAVARPAQERSIALIDDYGGVAVLEVSSSDNARTLFVIEKQGRGWKIRDAYE</sequence>
<dbReference type="EMBL" id="JAGIOL010000001">
    <property type="protein sequence ID" value="MBP2435469.1"/>
    <property type="molecule type" value="Genomic_DNA"/>
</dbReference>
<reference evidence="2 3" key="1">
    <citation type="submission" date="2021-03" db="EMBL/GenBank/DDBJ databases">
        <title>Sequencing the genomes of 1000 actinobacteria strains.</title>
        <authorList>
            <person name="Klenk H.-P."/>
        </authorList>
    </citation>
    <scope>NUCLEOTIDE SEQUENCE [LARGE SCALE GENOMIC DNA]</scope>
    <source>
        <strain evidence="2 3">DSM 24221</strain>
    </source>
</reference>
<comment type="caution">
    <text evidence="2">The sequence shown here is derived from an EMBL/GenBank/DDBJ whole genome shotgun (WGS) entry which is preliminary data.</text>
</comment>
<dbReference type="Proteomes" id="UP001519362">
    <property type="component" value="Unassembled WGS sequence"/>
</dbReference>
<accession>A0ABS4ZDW0</accession>
<proteinExistence type="predicted"/>
<evidence type="ECO:0000256" key="1">
    <source>
        <dbReference type="SAM" id="MobiDB-lite"/>
    </source>
</evidence>
<evidence type="ECO:0000313" key="3">
    <source>
        <dbReference type="Proteomes" id="UP001519362"/>
    </source>
</evidence>
<evidence type="ECO:0000313" key="2">
    <source>
        <dbReference type="EMBL" id="MBP2435469.1"/>
    </source>
</evidence>
<gene>
    <name evidence="2" type="ORF">JOF34_000055</name>
</gene>
<keyword evidence="3" id="KW-1185">Reference proteome</keyword>